<evidence type="ECO:0008006" key="4">
    <source>
        <dbReference type="Google" id="ProtNLM"/>
    </source>
</evidence>
<dbReference type="EMBL" id="CP017478">
    <property type="protein sequence ID" value="AOW19820.1"/>
    <property type="molecule type" value="Genomic_DNA"/>
</dbReference>
<sequence length="508" mass="57479">MSQYKIVKCVVSLLIILILSSCSKAVKEEERGKVLYETYCTSCHIPVSISDLPKKAWEDGVIPEVGARLGVLYDGYNPYDGLSFPEIELIYKAGIFPLKPVIEREDWQILKKYILDKAPDSIMSQGNNYTSNELTSFTANTISLDENPGSLITFLDLDEKRNRILTGDISGNLYSYKLNEGNSLIGSFGSGVTAYTENDSISYTTAVGVLTPSELSSGKIIMTRDNEQFDVSGVLHRPVNNLVHDLDKDGIDELVISEFGHHTGKLTLLHNFKNGVFEKKVLLNQPGAIRVLAKDMDNDGKDDLIALMAQGDESITILYQKDNFRFDAEKVIRFSPIYGLSWFELIDFNNDGFQDIVTVNGDNADKTYVHKPYHGLRIHINDGKNNFEEKYFFSINGSTRLVAEDFDMDGDFDFGIISTFPDYKNHPKRSFVYLENKNYKTYEFEPKTIEDSKLGRWLLMDSGDVDQDGDKDIILSSFTYSFTPVPDENKELWNNKNADILILENKLK</sequence>
<dbReference type="OrthoDB" id="1391917at2"/>
<evidence type="ECO:0000313" key="3">
    <source>
        <dbReference type="Proteomes" id="UP000176050"/>
    </source>
</evidence>
<dbReference type="SUPFAM" id="SSF46626">
    <property type="entry name" value="Cytochrome c"/>
    <property type="match status" value="1"/>
</dbReference>
<dbReference type="GO" id="GO:0020037">
    <property type="term" value="F:heme binding"/>
    <property type="evidence" value="ECO:0007669"/>
    <property type="project" value="InterPro"/>
</dbReference>
<dbReference type="GO" id="GO:0009055">
    <property type="term" value="F:electron transfer activity"/>
    <property type="evidence" value="ECO:0007669"/>
    <property type="project" value="InterPro"/>
</dbReference>
<dbReference type="PANTHER" id="PTHR44103">
    <property type="entry name" value="PROPROTEIN CONVERTASE P"/>
    <property type="match status" value="1"/>
</dbReference>
<proteinExistence type="predicted"/>
<reference evidence="2 3" key="1">
    <citation type="submission" date="2016-10" db="EMBL/GenBank/DDBJ databases">
        <title>Lutibacter sp. LPB0138, isolated from marine gastropod.</title>
        <authorList>
            <person name="Kim E."/>
            <person name="Yi H."/>
        </authorList>
    </citation>
    <scope>NUCLEOTIDE SEQUENCE [LARGE SCALE GENOMIC DNA]</scope>
    <source>
        <strain evidence="2 3">LPB0138</strain>
    </source>
</reference>
<dbReference type="RefSeq" id="WP_070235959.1">
    <property type="nucleotide sequence ID" value="NZ_CP017478.1"/>
</dbReference>
<dbReference type="Pfam" id="PF13517">
    <property type="entry name" value="FG-GAP_3"/>
    <property type="match status" value="1"/>
</dbReference>
<gene>
    <name evidence="2" type="ORF">LPB138_03585</name>
</gene>
<name>A0A1D8P5H3_9FLAO</name>
<dbReference type="KEGG" id="lul:LPB138_03585"/>
<keyword evidence="3" id="KW-1185">Reference proteome</keyword>
<dbReference type="InterPro" id="IPR013517">
    <property type="entry name" value="FG-GAP"/>
</dbReference>
<dbReference type="PROSITE" id="PS51257">
    <property type="entry name" value="PROKAR_LIPOPROTEIN"/>
    <property type="match status" value="1"/>
</dbReference>
<protein>
    <recommendedName>
        <fullName evidence="4">Cytochrome c domain-containing protein</fullName>
    </recommendedName>
</protein>
<dbReference type="Gene3D" id="2.130.10.130">
    <property type="entry name" value="Integrin alpha, N-terminal"/>
    <property type="match status" value="1"/>
</dbReference>
<accession>A0A1D8P5H3</accession>
<dbReference type="InterPro" id="IPR028994">
    <property type="entry name" value="Integrin_alpha_N"/>
</dbReference>
<organism evidence="2 3">
    <name type="scientific">Urechidicola croceus</name>
    <dbReference type="NCBI Taxonomy" id="1850246"/>
    <lineage>
        <taxon>Bacteria</taxon>
        <taxon>Pseudomonadati</taxon>
        <taxon>Bacteroidota</taxon>
        <taxon>Flavobacteriia</taxon>
        <taxon>Flavobacteriales</taxon>
        <taxon>Flavobacteriaceae</taxon>
        <taxon>Urechidicola</taxon>
    </lineage>
</organism>
<evidence type="ECO:0000313" key="2">
    <source>
        <dbReference type="EMBL" id="AOW19820.1"/>
    </source>
</evidence>
<dbReference type="Proteomes" id="UP000176050">
    <property type="component" value="Chromosome"/>
</dbReference>
<dbReference type="AlphaFoldDB" id="A0A1D8P5H3"/>
<dbReference type="InterPro" id="IPR036909">
    <property type="entry name" value="Cyt_c-like_dom_sf"/>
</dbReference>
<dbReference type="PANTHER" id="PTHR44103:SF1">
    <property type="entry name" value="PROPROTEIN CONVERTASE P"/>
    <property type="match status" value="1"/>
</dbReference>
<dbReference type="STRING" id="1850246.LPB138_03585"/>
<evidence type="ECO:0000256" key="1">
    <source>
        <dbReference type="ARBA" id="ARBA00022729"/>
    </source>
</evidence>
<dbReference type="SUPFAM" id="SSF69318">
    <property type="entry name" value="Integrin alpha N-terminal domain"/>
    <property type="match status" value="1"/>
</dbReference>
<keyword evidence="1" id="KW-0732">Signal</keyword>